<keyword evidence="11 14" id="KW-1133">Transmembrane helix</keyword>
<keyword evidence="9 17" id="KW-0418">Kinase</keyword>
<evidence type="ECO:0000256" key="11">
    <source>
        <dbReference type="ARBA" id="ARBA00022989"/>
    </source>
</evidence>
<comment type="caution">
    <text evidence="17">The sequence shown here is derived from an EMBL/GenBank/DDBJ whole genome shotgun (WGS) entry which is preliminary data.</text>
</comment>
<dbReference type="InterPro" id="IPR005467">
    <property type="entry name" value="His_kinase_dom"/>
</dbReference>
<keyword evidence="10" id="KW-0067">ATP-binding</keyword>
<dbReference type="Proteomes" id="UP001165962">
    <property type="component" value="Unassembled WGS sequence"/>
</dbReference>
<comment type="catalytic activity">
    <reaction evidence="1">
        <text>ATP + protein L-histidine = ADP + protein N-phospho-L-histidine.</text>
        <dbReference type="EC" id="2.7.13.3"/>
    </reaction>
</comment>
<evidence type="ECO:0000256" key="4">
    <source>
        <dbReference type="ARBA" id="ARBA00022475"/>
    </source>
</evidence>
<dbReference type="SMART" id="SM00304">
    <property type="entry name" value="HAMP"/>
    <property type="match status" value="1"/>
</dbReference>
<keyword evidence="5" id="KW-0597">Phosphoprotein</keyword>
<dbReference type="CDD" id="cd00082">
    <property type="entry name" value="HisKA"/>
    <property type="match status" value="1"/>
</dbReference>
<keyword evidence="4" id="KW-1003">Cell membrane</keyword>
<dbReference type="SUPFAM" id="SSF47384">
    <property type="entry name" value="Homodimeric domain of signal transducing histidine kinase"/>
    <property type="match status" value="1"/>
</dbReference>
<dbReference type="InterPro" id="IPR004358">
    <property type="entry name" value="Sig_transdc_His_kin-like_C"/>
</dbReference>
<evidence type="ECO:0000259" key="15">
    <source>
        <dbReference type="PROSITE" id="PS50109"/>
    </source>
</evidence>
<comment type="subcellular location">
    <subcellularLocation>
        <location evidence="2">Cell membrane</location>
        <topology evidence="2">Multi-pass membrane protein</topology>
    </subcellularLocation>
</comment>
<dbReference type="PANTHER" id="PTHR45528:SF1">
    <property type="entry name" value="SENSOR HISTIDINE KINASE CPXA"/>
    <property type="match status" value="1"/>
</dbReference>
<proteinExistence type="predicted"/>
<gene>
    <name evidence="17" type="ORF">G9U52_12230</name>
</gene>
<dbReference type="Gene3D" id="6.10.340.10">
    <property type="match status" value="1"/>
</dbReference>
<feature type="domain" description="HAMP" evidence="16">
    <location>
        <begin position="206"/>
        <end position="259"/>
    </location>
</feature>
<feature type="transmembrane region" description="Helical" evidence="14">
    <location>
        <begin position="178"/>
        <end position="202"/>
    </location>
</feature>
<dbReference type="PRINTS" id="PR00344">
    <property type="entry name" value="BCTRLSENSOR"/>
</dbReference>
<reference evidence="17" key="1">
    <citation type="submission" date="2020-03" db="EMBL/GenBank/DDBJ databases">
        <title>Draft sequencing of Paenibacilllus sp. S3N08.</title>
        <authorList>
            <person name="Kim D.-U."/>
        </authorList>
    </citation>
    <scope>NUCLEOTIDE SEQUENCE</scope>
    <source>
        <strain evidence="17">S3N08</strain>
    </source>
</reference>
<sequence length="489" mass="54969">MNAKKGFQWKQFFAPHSLKIQLLSRSLLILGALLVLIGLLQYVFMKEIIYKNKATSVQSQIMSMPRDAWLQTTRTENGGISRAPFFFMPETTMAFIDTSGNHTVFPSRSGNGNPPKLSTEDYLEILNEKRRRPGPIYRIMYDDKDVEQLVVLQPVSTSPGQINGIVQVSTMTGPLKELLIGQMLTFLLLSLVAMVFGLLGYLPVLRKTLVPLFNMVNTAEQINAGNLDKRFPTRQGQQEVDQLAESFNGMLERLEDSFKAEKETQEQMHRFIADASHELRTPLTSIHGFLEVLLRGAANNQEQLQKSLKSMHGESGRLNKLVNDLLMLAKLDRDRSPQFQLKEGILDTVIREMEPQLRILAGTRKLTFHIEPNMKCRFVTDKMKQVVLNLFQNAVQHTEADTGHIKVALVSKDSGVELSIKDNGPGISASHLPHVFERFYRSDSSRARQYGGAGLGLSITKSIVNSHGGKIHVTSKDGEGCTFYVWIPQ</sequence>
<evidence type="ECO:0000256" key="14">
    <source>
        <dbReference type="SAM" id="Phobius"/>
    </source>
</evidence>
<evidence type="ECO:0000256" key="12">
    <source>
        <dbReference type="ARBA" id="ARBA00023012"/>
    </source>
</evidence>
<evidence type="ECO:0000256" key="9">
    <source>
        <dbReference type="ARBA" id="ARBA00022777"/>
    </source>
</evidence>
<evidence type="ECO:0000256" key="8">
    <source>
        <dbReference type="ARBA" id="ARBA00022741"/>
    </source>
</evidence>
<evidence type="ECO:0000256" key="2">
    <source>
        <dbReference type="ARBA" id="ARBA00004651"/>
    </source>
</evidence>
<dbReference type="EC" id="2.7.13.3" evidence="3"/>
<dbReference type="PANTHER" id="PTHR45528">
    <property type="entry name" value="SENSOR HISTIDINE KINASE CPXA"/>
    <property type="match status" value="1"/>
</dbReference>
<keyword evidence="6" id="KW-0808">Transferase</keyword>
<keyword evidence="18" id="KW-1185">Reference proteome</keyword>
<dbReference type="Pfam" id="PF00512">
    <property type="entry name" value="HisKA"/>
    <property type="match status" value="1"/>
</dbReference>
<protein>
    <recommendedName>
        <fullName evidence="3">histidine kinase</fullName>
        <ecNumber evidence="3">2.7.13.3</ecNumber>
    </recommendedName>
</protein>
<feature type="domain" description="Histidine kinase" evidence="15">
    <location>
        <begin position="274"/>
        <end position="489"/>
    </location>
</feature>
<dbReference type="GO" id="GO:0016301">
    <property type="term" value="F:kinase activity"/>
    <property type="evidence" value="ECO:0007669"/>
    <property type="project" value="UniProtKB-KW"/>
</dbReference>
<evidence type="ECO:0000259" key="16">
    <source>
        <dbReference type="PROSITE" id="PS50885"/>
    </source>
</evidence>
<keyword evidence="8" id="KW-0547">Nucleotide-binding</keyword>
<keyword evidence="7 14" id="KW-0812">Transmembrane</keyword>
<dbReference type="InterPro" id="IPR003660">
    <property type="entry name" value="HAMP_dom"/>
</dbReference>
<dbReference type="CDD" id="cd06225">
    <property type="entry name" value="HAMP"/>
    <property type="match status" value="1"/>
</dbReference>
<organism evidence="17 18">
    <name type="scientific">Paenibacillus agricola</name>
    <dbReference type="NCBI Taxonomy" id="2716264"/>
    <lineage>
        <taxon>Bacteria</taxon>
        <taxon>Bacillati</taxon>
        <taxon>Bacillota</taxon>
        <taxon>Bacilli</taxon>
        <taxon>Bacillales</taxon>
        <taxon>Paenibacillaceae</taxon>
        <taxon>Paenibacillus</taxon>
    </lineage>
</organism>
<evidence type="ECO:0000256" key="6">
    <source>
        <dbReference type="ARBA" id="ARBA00022679"/>
    </source>
</evidence>
<evidence type="ECO:0000256" key="13">
    <source>
        <dbReference type="ARBA" id="ARBA00023136"/>
    </source>
</evidence>
<evidence type="ECO:0000313" key="17">
    <source>
        <dbReference type="EMBL" id="NHN30599.1"/>
    </source>
</evidence>
<dbReference type="PROSITE" id="PS50885">
    <property type="entry name" value="HAMP"/>
    <property type="match status" value="1"/>
</dbReference>
<dbReference type="InterPro" id="IPR003594">
    <property type="entry name" value="HATPase_dom"/>
</dbReference>
<evidence type="ECO:0000256" key="1">
    <source>
        <dbReference type="ARBA" id="ARBA00000085"/>
    </source>
</evidence>
<keyword evidence="13 14" id="KW-0472">Membrane</keyword>
<dbReference type="InterPro" id="IPR003661">
    <property type="entry name" value="HisK_dim/P_dom"/>
</dbReference>
<dbReference type="CDD" id="cd00075">
    <property type="entry name" value="HATPase"/>
    <property type="match status" value="1"/>
</dbReference>
<dbReference type="PROSITE" id="PS50109">
    <property type="entry name" value="HIS_KIN"/>
    <property type="match status" value="1"/>
</dbReference>
<dbReference type="Pfam" id="PF02518">
    <property type="entry name" value="HATPase_c"/>
    <property type="match status" value="1"/>
</dbReference>
<dbReference type="InterPro" id="IPR050398">
    <property type="entry name" value="HssS/ArlS-like"/>
</dbReference>
<keyword evidence="12" id="KW-0902">Two-component regulatory system</keyword>
<dbReference type="Gene3D" id="3.30.565.10">
    <property type="entry name" value="Histidine kinase-like ATPase, C-terminal domain"/>
    <property type="match status" value="1"/>
</dbReference>
<dbReference type="EMBL" id="JAAOIW010000004">
    <property type="protein sequence ID" value="NHN30599.1"/>
    <property type="molecule type" value="Genomic_DNA"/>
</dbReference>
<dbReference type="SMART" id="SM00388">
    <property type="entry name" value="HisKA"/>
    <property type="match status" value="1"/>
</dbReference>
<dbReference type="SUPFAM" id="SSF55874">
    <property type="entry name" value="ATPase domain of HSP90 chaperone/DNA topoisomerase II/histidine kinase"/>
    <property type="match status" value="1"/>
</dbReference>
<accession>A0ABX0J2V1</accession>
<dbReference type="InterPro" id="IPR036890">
    <property type="entry name" value="HATPase_C_sf"/>
</dbReference>
<dbReference type="InterPro" id="IPR036097">
    <property type="entry name" value="HisK_dim/P_sf"/>
</dbReference>
<evidence type="ECO:0000256" key="3">
    <source>
        <dbReference type="ARBA" id="ARBA00012438"/>
    </source>
</evidence>
<feature type="transmembrane region" description="Helical" evidence="14">
    <location>
        <begin position="22"/>
        <end position="44"/>
    </location>
</feature>
<dbReference type="RefSeq" id="WP_166149844.1">
    <property type="nucleotide sequence ID" value="NZ_JAAOIW010000004.1"/>
</dbReference>
<dbReference type="SUPFAM" id="SSF158472">
    <property type="entry name" value="HAMP domain-like"/>
    <property type="match status" value="1"/>
</dbReference>
<evidence type="ECO:0000256" key="5">
    <source>
        <dbReference type="ARBA" id="ARBA00022553"/>
    </source>
</evidence>
<dbReference type="SMART" id="SM00387">
    <property type="entry name" value="HATPase_c"/>
    <property type="match status" value="1"/>
</dbReference>
<name>A0ABX0J2V1_9BACL</name>
<dbReference type="Gene3D" id="1.10.287.130">
    <property type="match status" value="1"/>
</dbReference>
<evidence type="ECO:0000256" key="10">
    <source>
        <dbReference type="ARBA" id="ARBA00022840"/>
    </source>
</evidence>
<evidence type="ECO:0000256" key="7">
    <source>
        <dbReference type="ARBA" id="ARBA00022692"/>
    </source>
</evidence>
<evidence type="ECO:0000313" key="18">
    <source>
        <dbReference type="Proteomes" id="UP001165962"/>
    </source>
</evidence>
<dbReference type="Pfam" id="PF00672">
    <property type="entry name" value="HAMP"/>
    <property type="match status" value="1"/>
</dbReference>